<sequence>MKTEWLLAPAQRTLPALLQRQARLFGARPFLAVPGAEWTHSDAADVAARRAGALSAAGVTQGDRVAVMCSNRAEFLETVLACGWMGAASVPVNSACMGPQIQYLLADSGARLLVIEAAFLERLQTADLAASALESIWVVGGDASAWPATIGPARVHAWPAAGAALPPAAVQPSDTFAILYTSGTTGPSKGVLCPHAQYYWWGVNSADVLGVREDDVLCTTLPLFHINALNTFAQAAIAGCRVHFLERFSASGFWPAMGRTGATVVYLLGAMVPILLAQPAGPGERDHHVRIGLGPGVPEAAGAAFRERTGVLLLEGYGSTETNFVIATAPDSPRRGVMGWLRPGFEARVVDDADNPLPAGEAGELVLRASEAFAFASGYFGQPEKTVEAWRNLWFHTGDRVVRDADGAFRFVDRIKDAIRRRGENISSWEVEQVLMAHPAVASVAVVPVRSELAEDEVLAAVVLREGERVTPAELATFCTARLPRFAVPRFIALLPELPRTENGKVQKYKLRERGVPAGCWDRSAGGTERRAP</sequence>
<dbReference type="Proteomes" id="UP000630528">
    <property type="component" value="Unassembled WGS sequence"/>
</dbReference>
<dbReference type="PROSITE" id="PS00455">
    <property type="entry name" value="AMP_BINDING"/>
    <property type="match status" value="1"/>
</dbReference>
<feature type="domain" description="AMP-binding enzyme C-terminal" evidence="2">
    <location>
        <begin position="430"/>
        <end position="505"/>
    </location>
</feature>
<protein>
    <submittedName>
        <fullName evidence="3">AMP-binding protein</fullName>
    </submittedName>
</protein>
<dbReference type="EMBL" id="JAEPWM010000006">
    <property type="protein sequence ID" value="MBK6007548.1"/>
    <property type="molecule type" value="Genomic_DNA"/>
</dbReference>
<reference evidence="3" key="1">
    <citation type="journal article" date="2012" name="J. Microbiol. Biotechnol.">
        <title>Ramlibacter ginsenosidimutans sp. nov., with ginsenoside-converting activity.</title>
        <authorList>
            <person name="Wang L."/>
            <person name="An D.S."/>
            <person name="Kim S.G."/>
            <person name="Jin F.X."/>
            <person name="Kim S.C."/>
            <person name="Lee S.T."/>
            <person name="Im W.T."/>
        </authorList>
    </citation>
    <scope>NUCLEOTIDE SEQUENCE</scope>
    <source>
        <strain evidence="3">KACC 17527</strain>
    </source>
</reference>
<gene>
    <name evidence="3" type="ORF">JJB11_15725</name>
</gene>
<evidence type="ECO:0000313" key="3">
    <source>
        <dbReference type="EMBL" id="MBK6007548.1"/>
    </source>
</evidence>
<dbReference type="InterPro" id="IPR042099">
    <property type="entry name" value="ANL_N_sf"/>
</dbReference>
<dbReference type="GO" id="GO:0016878">
    <property type="term" value="F:acid-thiol ligase activity"/>
    <property type="evidence" value="ECO:0007669"/>
    <property type="project" value="UniProtKB-ARBA"/>
</dbReference>
<dbReference type="InterPro" id="IPR025110">
    <property type="entry name" value="AMP-bd_C"/>
</dbReference>
<dbReference type="NCBIfam" id="NF004808">
    <property type="entry name" value="PRK06155.1"/>
    <property type="match status" value="1"/>
</dbReference>
<comment type="caution">
    <text evidence="3">The sequence shown here is derived from an EMBL/GenBank/DDBJ whole genome shotgun (WGS) entry which is preliminary data.</text>
</comment>
<name>A0A934WNG9_9BURK</name>
<reference evidence="3" key="2">
    <citation type="submission" date="2021-01" db="EMBL/GenBank/DDBJ databases">
        <authorList>
            <person name="Kang M."/>
        </authorList>
    </citation>
    <scope>NUCLEOTIDE SEQUENCE</scope>
    <source>
        <strain evidence="3">KACC 17527</strain>
    </source>
</reference>
<dbReference type="SUPFAM" id="SSF56801">
    <property type="entry name" value="Acetyl-CoA synthetase-like"/>
    <property type="match status" value="1"/>
</dbReference>
<dbReference type="InterPro" id="IPR045851">
    <property type="entry name" value="AMP-bd_C_sf"/>
</dbReference>
<keyword evidence="4" id="KW-1185">Reference proteome</keyword>
<feature type="domain" description="AMP-dependent synthetase/ligase" evidence="1">
    <location>
        <begin position="18"/>
        <end position="379"/>
    </location>
</feature>
<dbReference type="InterPro" id="IPR020845">
    <property type="entry name" value="AMP-binding_CS"/>
</dbReference>
<evidence type="ECO:0000259" key="2">
    <source>
        <dbReference type="Pfam" id="PF13193"/>
    </source>
</evidence>
<proteinExistence type="predicted"/>
<dbReference type="PANTHER" id="PTHR43767">
    <property type="entry name" value="LONG-CHAIN-FATTY-ACID--COA LIGASE"/>
    <property type="match status" value="1"/>
</dbReference>
<evidence type="ECO:0000259" key="1">
    <source>
        <dbReference type="Pfam" id="PF00501"/>
    </source>
</evidence>
<evidence type="ECO:0000313" key="4">
    <source>
        <dbReference type="Proteomes" id="UP000630528"/>
    </source>
</evidence>
<dbReference type="Gene3D" id="3.30.300.30">
    <property type="match status" value="1"/>
</dbReference>
<dbReference type="Pfam" id="PF00501">
    <property type="entry name" value="AMP-binding"/>
    <property type="match status" value="1"/>
</dbReference>
<dbReference type="InterPro" id="IPR050237">
    <property type="entry name" value="ATP-dep_AMP-bd_enzyme"/>
</dbReference>
<dbReference type="Pfam" id="PF13193">
    <property type="entry name" value="AMP-binding_C"/>
    <property type="match status" value="1"/>
</dbReference>
<organism evidence="3 4">
    <name type="scientific">Ramlibacter ginsenosidimutans</name>
    <dbReference type="NCBI Taxonomy" id="502333"/>
    <lineage>
        <taxon>Bacteria</taxon>
        <taxon>Pseudomonadati</taxon>
        <taxon>Pseudomonadota</taxon>
        <taxon>Betaproteobacteria</taxon>
        <taxon>Burkholderiales</taxon>
        <taxon>Comamonadaceae</taxon>
        <taxon>Ramlibacter</taxon>
    </lineage>
</organism>
<dbReference type="RefSeq" id="WP_201173257.1">
    <property type="nucleotide sequence ID" value="NZ_JAEPWM010000006.1"/>
</dbReference>
<accession>A0A934WNG9</accession>
<dbReference type="InterPro" id="IPR000873">
    <property type="entry name" value="AMP-dep_synth/lig_dom"/>
</dbReference>
<dbReference type="PANTHER" id="PTHR43767:SF1">
    <property type="entry name" value="NONRIBOSOMAL PEPTIDE SYNTHASE PES1 (EUROFUNG)-RELATED"/>
    <property type="match status" value="1"/>
</dbReference>
<dbReference type="Gene3D" id="3.40.50.12780">
    <property type="entry name" value="N-terminal domain of ligase-like"/>
    <property type="match status" value="1"/>
</dbReference>
<dbReference type="AlphaFoldDB" id="A0A934WNG9"/>